<reference evidence="1" key="1">
    <citation type="submission" date="2014-12" db="EMBL/GenBank/DDBJ databases">
        <title>Insight into the proteome of Arion vulgaris.</title>
        <authorList>
            <person name="Aradska J."/>
            <person name="Bulat T."/>
            <person name="Smidak R."/>
            <person name="Sarate P."/>
            <person name="Gangsoo J."/>
            <person name="Sialana F."/>
            <person name="Bilban M."/>
            <person name="Lubec G."/>
        </authorList>
    </citation>
    <scope>NUCLEOTIDE SEQUENCE</scope>
    <source>
        <tissue evidence="1">Skin</tissue>
    </source>
</reference>
<gene>
    <name evidence="1" type="primary">ORF17975</name>
</gene>
<accession>A0A0B6Y8W7</accession>
<dbReference type="AlphaFoldDB" id="A0A0B6Y8W7"/>
<feature type="non-terminal residue" evidence="1">
    <location>
        <position position="89"/>
    </location>
</feature>
<name>A0A0B6Y8W7_9EUPU</name>
<protein>
    <submittedName>
        <fullName evidence="1">Uncharacterized protein</fullName>
    </submittedName>
</protein>
<dbReference type="EMBL" id="HACG01005902">
    <property type="protein sequence ID" value="CEK52767.1"/>
    <property type="molecule type" value="Transcribed_RNA"/>
</dbReference>
<proteinExistence type="predicted"/>
<evidence type="ECO:0000313" key="1">
    <source>
        <dbReference type="EMBL" id="CEK52767.1"/>
    </source>
</evidence>
<sequence length="89" mass="10461">EKPVWSLTVSFGKRYKALQQVVEWLELWGNKSHTIGIPGRDDILDIAPQMRIQIPAQFIILSLWLLEYKYGHNSSVDERRPEKLNQSKR</sequence>
<feature type="non-terminal residue" evidence="1">
    <location>
        <position position="1"/>
    </location>
</feature>
<organism evidence="1">
    <name type="scientific">Arion vulgaris</name>
    <dbReference type="NCBI Taxonomy" id="1028688"/>
    <lineage>
        <taxon>Eukaryota</taxon>
        <taxon>Metazoa</taxon>
        <taxon>Spiralia</taxon>
        <taxon>Lophotrochozoa</taxon>
        <taxon>Mollusca</taxon>
        <taxon>Gastropoda</taxon>
        <taxon>Heterobranchia</taxon>
        <taxon>Euthyneura</taxon>
        <taxon>Panpulmonata</taxon>
        <taxon>Eupulmonata</taxon>
        <taxon>Stylommatophora</taxon>
        <taxon>Helicina</taxon>
        <taxon>Arionoidea</taxon>
        <taxon>Arionidae</taxon>
        <taxon>Arion</taxon>
    </lineage>
</organism>